<dbReference type="CDD" id="cd03801">
    <property type="entry name" value="GT4_PimA-like"/>
    <property type="match status" value="1"/>
</dbReference>
<dbReference type="PANTHER" id="PTHR45947:SF3">
    <property type="entry name" value="SULFOQUINOVOSYL TRANSFERASE SQD2"/>
    <property type="match status" value="1"/>
</dbReference>
<name>A0AAD3X0F4_PHODD</name>
<dbReference type="InterPro" id="IPR001296">
    <property type="entry name" value="Glyco_trans_1"/>
</dbReference>
<dbReference type="InterPro" id="IPR050194">
    <property type="entry name" value="Glycosyltransferase_grp1"/>
</dbReference>
<dbReference type="Pfam" id="PF00534">
    <property type="entry name" value="Glycos_transf_1"/>
    <property type="match status" value="1"/>
</dbReference>
<organism evidence="2 3">
    <name type="scientific">Photobacterium damselae subsp. damselae</name>
    <name type="common">Listonella damsela</name>
    <dbReference type="NCBI Taxonomy" id="85581"/>
    <lineage>
        <taxon>Bacteria</taxon>
        <taxon>Pseudomonadati</taxon>
        <taxon>Pseudomonadota</taxon>
        <taxon>Gammaproteobacteria</taxon>
        <taxon>Vibrionales</taxon>
        <taxon>Vibrionaceae</taxon>
        <taxon>Photobacterium</taxon>
    </lineage>
</organism>
<evidence type="ECO:0000313" key="3">
    <source>
        <dbReference type="Proteomes" id="UP000480943"/>
    </source>
</evidence>
<dbReference type="Gene3D" id="3.40.50.2000">
    <property type="entry name" value="Glycogen Phosphorylase B"/>
    <property type="match status" value="2"/>
</dbReference>
<protein>
    <submittedName>
        <fullName evidence="2">Glycosyltransferase family 4 protein</fullName>
    </submittedName>
</protein>
<dbReference type="RefSeq" id="WP_151182434.1">
    <property type="nucleotide sequence ID" value="NZ_VZUQ01000033.1"/>
</dbReference>
<dbReference type="SUPFAM" id="SSF53756">
    <property type="entry name" value="UDP-Glycosyltransferase/glycogen phosphorylase"/>
    <property type="match status" value="1"/>
</dbReference>
<dbReference type="GO" id="GO:0016757">
    <property type="term" value="F:glycosyltransferase activity"/>
    <property type="evidence" value="ECO:0007669"/>
    <property type="project" value="InterPro"/>
</dbReference>
<gene>
    <name evidence="2" type="ORF">F6450_04635</name>
</gene>
<reference evidence="2 3" key="1">
    <citation type="submission" date="2019-09" db="EMBL/GenBank/DDBJ databases">
        <title>Photobacterium damselae subsp. damselae CDC-2227-81, a human clinical isolate.</title>
        <authorList>
            <person name="Osorio C.R."/>
        </authorList>
    </citation>
    <scope>NUCLEOTIDE SEQUENCE [LARGE SCALE GENOMIC DNA]</scope>
    <source>
        <strain evidence="2 3">CDC-2227-81</strain>
    </source>
</reference>
<dbReference type="Proteomes" id="UP000480943">
    <property type="component" value="Unassembled WGS sequence"/>
</dbReference>
<evidence type="ECO:0000313" key="2">
    <source>
        <dbReference type="EMBL" id="KAB1183218.1"/>
    </source>
</evidence>
<sequence length="383" mass="44150">MKKKIIITSNAYWPSIGGIENSLRHLVLESKSMNDHVDVIVSDIGTPHFKQVEHIDGVNIFRYQLRPTNSSILNFIKSNIDAYNLFKAKFKKNPNSIIIARFHLSVIYAHLVGFRNIKYLVPSIVRNQCNQEINNINLKQKIKKKIWVLLHDFLQKKALKLSDVFVFSDTMKEQCNDLVDCLNIRITKPGVDTDRFYPDEIFLQQEREKYTISYNEKVILFVGRFVQAKQVDLLIKSFSLLREGKLILVGDGDEKNNLIQLIYELNLNDRVIIIPPCRNVEDIYRIADVFVMSSSYEPLGQTIIEAFSSGLPVVAFRRSVLVNTATEELGMDDFIYYAEDFTIDSLSMALSKAIKNNLNRNLIHNTTKDKFSWNNLYLTLVGS</sequence>
<feature type="domain" description="Glycosyl transferase family 1" evidence="1">
    <location>
        <begin position="205"/>
        <end position="368"/>
    </location>
</feature>
<dbReference type="PANTHER" id="PTHR45947">
    <property type="entry name" value="SULFOQUINOVOSYL TRANSFERASE SQD2"/>
    <property type="match status" value="1"/>
</dbReference>
<proteinExistence type="predicted"/>
<evidence type="ECO:0000259" key="1">
    <source>
        <dbReference type="Pfam" id="PF00534"/>
    </source>
</evidence>
<comment type="caution">
    <text evidence="2">The sequence shown here is derived from an EMBL/GenBank/DDBJ whole genome shotgun (WGS) entry which is preliminary data.</text>
</comment>
<accession>A0AAD3X0F4</accession>
<dbReference type="EMBL" id="VZUQ01000033">
    <property type="protein sequence ID" value="KAB1183218.1"/>
    <property type="molecule type" value="Genomic_DNA"/>
</dbReference>
<dbReference type="AlphaFoldDB" id="A0AAD3X0F4"/>